<feature type="region of interest" description="Disordered" evidence="1">
    <location>
        <begin position="969"/>
        <end position="997"/>
    </location>
</feature>
<evidence type="ECO:0000313" key="4">
    <source>
        <dbReference type="Proteomes" id="UP000018291"/>
    </source>
</evidence>
<name>R4Z093_9ACTN</name>
<evidence type="ECO:0000256" key="1">
    <source>
        <dbReference type="SAM" id="MobiDB-lite"/>
    </source>
</evidence>
<feature type="compositionally biased region" description="Polar residues" evidence="1">
    <location>
        <begin position="599"/>
        <end position="611"/>
    </location>
</feature>
<dbReference type="STRING" id="1229780.BN381_130254"/>
<feature type="region of interest" description="Disordered" evidence="1">
    <location>
        <begin position="591"/>
        <end position="616"/>
    </location>
</feature>
<evidence type="ECO:0000313" key="3">
    <source>
        <dbReference type="EMBL" id="CCM62696.1"/>
    </source>
</evidence>
<dbReference type="Proteomes" id="UP000018291">
    <property type="component" value="Unassembled WGS sequence"/>
</dbReference>
<dbReference type="InterPro" id="IPR024983">
    <property type="entry name" value="CHAT_dom"/>
</dbReference>
<feature type="region of interest" description="Disordered" evidence="1">
    <location>
        <begin position="16"/>
        <end position="37"/>
    </location>
</feature>
<dbReference type="AlphaFoldDB" id="R4Z093"/>
<sequence>MPFTLKVREGVSCATRKGFRTRSPGSMDGSRSSVTTELEPGLLRPLVRIATGESAYAPTAAEILARLPIPTTTREDLTDSVVRRMGALSKGGTTRRRWIGVHGYLGTERATNQLWREVGPAGARAVAPLVALSVIGDPDVTPLLKEAIESRPSERVARALTRQASTAYDTGYTKVLRRNLPPEVDLSVSLLQSRFDMGAALRSAVTRPGLAWRSPAKFILRASARPLPDDVVDVILQVRREMASPAANVINAWVGDADWVGRRSGLVTPETTTTEMSIGEFYADHQRGPRDATSYAALCDFLSTTDPIERSVYLDEQVDATLERAQVGDLALTTARRHVVNLYKDLLVRGDPVDRFCELVVHNEVGLQSKSPEVGQAIARAGITSVTESVQPYLERSIDEMEPALALLQNAVATSSALNFEPSGRALLAVAAASPDGLTSKTPIVVSGGGGGERPDGGGGSGDRDGATRVVYPRLDAPESVEPEVEFRVTFGISSTQTPELSGTEFFEVPTSLVHLQMKFIADGFTIVDGVKDVIVPVGPGQQYPTVTVTLRAQRDAQLDAQRTLTVMYLVGNDFRGEVSRTVTVVEGGVLPADDGQEANPTGNTGSSTSIDVRPDPLEPGATLTLRLLKWPHQGAGIYRFEWSSARLDLSGLDHYVDEDKLVDLGDDPANYVSSSLEAIGVLPTPQARFDQWLGFATDIGSKIPDSVWEVIELALSTSDDLDRHPPSILLIADDHVVPWELARFPSGHARSDVPELIGAAVNIGRIDSASLKKTREGVQVVSAALVTADYSVISSDMELDTTAEKESLGKQVRQVHDIDANYNDVPRFLRTLPSEQLIHFGIHGQASSSPVNSGLLLIGPEDDHGLVTTFLLTPGMVKGYRLPGPTGPFVFLNACEVGQGNPGFGIAGGMADAFMSAGASAVVAPLWAVESDAASKVSSAFYERALNVGVLPADALRRARAEYLQSRADSFESEAQTGGAPAGVDGREHVEPNGPHLPDELAVMAYQFFGHPTFRLTKGIS</sequence>
<dbReference type="OrthoDB" id="8773014at2"/>
<comment type="caution">
    <text evidence="3">The sequence shown here is derived from an EMBL/GenBank/DDBJ whole genome shotgun (WGS) entry which is preliminary data.</text>
</comment>
<keyword evidence="4" id="KW-1185">Reference proteome</keyword>
<dbReference type="HOGENOM" id="CLU_343817_0_0_11"/>
<evidence type="ECO:0000259" key="2">
    <source>
        <dbReference type="Pfam" id="PF12770"/>
    </source>
</evidence>
<dbReference type="eggNOG" id="COG4995">
    <property type="taxonomic scope" value="Bacteria"/>
</dbReference>
<feature type="compositionally biased region" description="Gly residues" evidence="1">
    <location>
        <begin position="447"/>
        <end position="461"/>
    </location>
</feature>
<protein>
    <recommendedName>
        <fullName evidence="2">CHAT domain-containing protein</fullName>
    </recommendedName>
</protein>
<proteinExistence type="predicted"/>
<dbReference type="Pfam" id="PF12770">
    <property type="entry name" value="CHAT"/>
    <property type="match status" value="1"/>
</dbReference>
<feature type="domain" description="CHAT" evidence="2">
    <location>
        <begin position="817"/>
        <end position="971"/>
    </location>
</feature>
<dbReference type="EMBL" id="CANL01000005">
    <property type="protein sequence ID" value="CCM62696.1"/>
    <property type="molecule type" value="Genomic_DNA"/>
</dbReference>
<reference evidence="3 4" key="1">
    <citation type="journal article" date="2013" name="ISME J.">
        <title>Metabolic model for the filamentous 'Candidatus Microthrix parvicella' based on genomic and metagenomic analyses.</title>
        <authorList>
            <person name="Jon McIlroy S."/>
            <person name="Kristiansen R."/>
            <person name="Albertsen M."/>
            <person name="Michael Karst S."/>
            <person name="Rossetti S."/>
            <person name="Lund Nielsen J."/>
            <person name="Tandoi V."/>
            <person name="James Seviour R."/>
            <person name="Nielsen P.H."/>
        </authorList>
    </citation>
    <scope>NUCLEOTIDE SEQUENCE [LARGE SCALE GENOMIC DNA]</scope>
    <source>
        <strain evidence="3 4">RN1</strain>
    </source>
</reference>
<gene>
    <name evidence="3" type="ORF">BN381_130254</name>
</gene>
<accession>R4Z093</accession>
<organism evidence="3 4">
    <name type="scientific">Candidatus Neomicrothrix parvicella RN1</name>
    <dbReference type="NCBI Taxonomy" id="1229780"/>
    <lineage>
        <taxon>Bacteria</taxon>
        <taxon>Bacillati</taxon>
        <taxon>Actinomycetota</taxon>
        <taxon>Acidimicrobiia</taxon>
        <taxon>Acidimicrobiales</taxon>
        <taxon>Microthrixaceae</taxon>
        <taxon>Candidatus Neomicrothrix</taxon>
    </lineage>
</organism>
<feature type="region of interest" description="Disordered" evidence="1">
    <location>
        <begin position="441"/>
        <end position="468"/>
    </location>
</feature>